<protein>
    <submittedName>
        <fullName evidence="1">Uncharacterized protein</fullName>
    </submittedName>
</protein>
<accession>A0A8J6FVD0</accession>
<evidence type="ECO:0000313" key="1">
    <source>
        <dbReference type="EMBL" id="KAG9494608.1"/>
    </source>
</evidence>
<evidence type="ECO:0000313" key="2">
    <source>
        <dbReference type="Proteomes" id="UP000770717"/>
    </source>
</evidence>
<comment type="caution">
    <text evidence="1">The sequence shown here is derived from an EMBL/GenBank/DDBJ whole genome shotgun (WGS) entry which is preliminary data.</text>
</comment>
<organism evidence="1 2">
    <name type="scientific">Eleutherodactylus coqui</name>
    <name type="common">Puerto Rican coqui</name>
    <dbReference type="NCBI Taxonomy" id="57060"/>
    <lineage>
        <taxon>Eukaryota</taxon>
        <taxon>Metazoa</taxon>
        <taxon>Chordata</taxon>
        <taxon>Craniata</taxon>
        <taxon>Vertebrata</taxon>
        <taxon>Euteleostomi</taxon>
        <taxon>Amphibia</taxon>
        <taxon>Batrachia</taxon>
        <taxon>Anura</taxon>
        <taxon>Neobatrachia</taxon>
        <taxon>Hyloidea</taxon>
        <taxon>Eleutherodactylidae</taxon>
        <taxon>Eleutherodactylinae</taxon>
        <taxon>Eleutherodactylus</taxon>
        <taxon>Eleutherodactylus</taxon>
    </lineage>
</organism>
<keyword evidence="2" id="KW-1185">Reference proteome</keyword>
<gene>
    <name evidence="1" type="ORF">GDO78_002116</name>
</gene>
<name>A0A8J6FVD0_ELECQ</name>
<dbReference type="Proteomes" id="UP000770717">
    <property type="component" value="Unassembled WGS sequence"/>
</dbReference>
<dbReference type="EMBL" id="WNTK01000001">
    <property type="protein sequence ID" value="KAG9494608.1"/>
    <property type="molecule type" value="Genomic_DNA"/>
</dbReference>
<reference evidence="1" key="1">
    <citation type="thesis" date="2020" institute="ProQuest LLC" country="789 East Eisenhower Parkway, Ann Arbor, MI, USA">
        <title>Comparative Genomics and Chromosome Evolution.</title>
        <authorList>
            <person name="Mudd A.B."/>
        </authorList>
    </citation>
    <scope>NUCLEOTIDE SEQUENCE</scope>
    <source>
        <strain evidence="1">HN-11 Male</strain>
        <tissue evidence="1">Kidney and liver</tissue>
    </source>
</reference>
<dbReference type="AlphaFoldDB" id="A0A8J6FVD0"/>
<sequence>MLCGLLILSMKENPRAAYIVMLVSVKKKGFFSPVYSYLFFYSVIAERMYWGATSVVFALCQNMNNGGGCDGIYYYWMFWCT</sequence>
<proteinExistence type="predicted"/>